<comment type="caution">
    <text evidence="1">The sequence shown here is derived from an EMBL/GenBank/DDBJ whole genome shotgun (WGS) entry which is preliminary data.</text>
</comment>
<evidence type="ECO:0000313" key="1">
    <source>
        <dbReference type="EMBL" id="MFJ1471997.1"/>
    </source>
</evidence>
<name>A0ACC7MIT3_9BURK</name>
<gene>
    <name evidence="1" type="ORF">QPK29_030125</name>
</gene>
<accession>A0ACC7MIT3</accession>
<dbReference type="Proteomes" id="UP001168096">
    <property type="component" value="Unassembled WGS sequence"/>
</dbReference>
<keyword evidence="1" id="KW-0378">Hydrolase</keyword>
<evidence type="ECO:0000313" key="2">
    <source>
        <dbReference type="Proteomes" id="UP001168096"/>
    </source>
</evidence>
<protein>
    <submittedName>
        <fullName evidence="1">Glycoside hydrolase family 3 N-terminal domain-containing protein</fullName>
    </submittedName>
</protein>
<dbReference type="EMBL" id="JASNRB020000031">
    <property type="protein sequence ID" value="MFJ1471997.1"/>
    <property type="molecule type" value="Genomic_DNA"/>
</dbReference>
<organism evidence="1 2">
    <name type="scientific">Massilia orientalis</name>
    <dbReference type="NCBI Taxonomy" id="3050128"/>
    <lineage>
        <taxon>Bacteria</taxon>
        <taxon>Pseudomonadati</taxon>
        <taxon>Pseudomonadota</taxon>
        <taxon>Betaproteobacteria</taxon>
        <taxon>Burkholderiales</taxon>
        <taxon>Oxalobacteraceae</taxon>
        <taxon>Telluria group</taxon>
        <taxon>Massilia</taxon>
    </lineage>
</organism>
<reference evidence="1" key="1">
    <citation type="submission" date="2024-11" db="EMBL/GenBank/DDBJ databases">
        <title>Description of Massilia orientalis sp. nov., isolated from rhizosphere soil of Ageratina adenophora.</title>
        <authorList>
            <person name="Wang Y."/>
        </authorList>
    </citation>
    <scope>NUCLEOTIDE SEQUENCE</scope>
    <source>
        <strain evidence="1">YIM B02787</strain>
    </source>
</reference>
<sequence length="783" mass="83543">MKMTRRTLLTTTGLALALPALGAPLPIYKRSSAPIADRVRDLLGRMTLDEKVAQLCCMWMTKASIVDRETFSFSPEKAARAIPHGIGQIARPSDLAGSGRFQTKSFREPEDAVAFVNAVQRYAVEKTRLGIPVLFHEETAHGLAVKGATSFPIPPALGSTWDPALVEQCFAIAGRQSRRRGVTVGLSPVLDLVRDPRWGRSEEFFGEDPYHVGMMGAAAVRGLQGPVRPIGPDNVFATLKHFIHGVPQNGLNIGPSDMSERMLRETFLPPFKAAVGAKAAIVMPSYNEVGGVPSHANVQLLQQTGRGLLGFQGAYFSDYGGVGEIAELHGMADDADGAAVLAMRAGVDADLPEGSTYQKLAKLVQAGRVPQASVDAAVARILSLKFEAGLFDNPYVDPQRAADVLNDPKATELARTAAQKAVVLLKNDGVLPLDGASGMRIALIGPDSVKPMLGGYSGWPKAAVGVLEGLRQAGTNVSIEQSDGVWITPPLAEGVRPEAPTIRKVPAADNQVRIAAAVEVARRSDLVVLVVGDNEQVTREAVAAVLPGDRNSLGLYGDQDALVEAVLGCGKPVVAVLLNGRPLAVNRLAERANALVEGWYLGEQGGNAIADVLFGKVNPGGKLAVSIPRSVGELPAFYNRHPSADKVPYVEDKRTSLYPFGYGLSYTTFDVSAPRLSKDRIGRDDLFTVEVDVANTGKRDGEEVVQIYVRDTVSSVPRPVLELKAFRRVVLPAGGRTTLRFELGPDALAFWDAAMKWVVEPGTFLISAGNSSDRLKSAKLVVA</sequence>
<proteinExistence type="predicted"/>
<keyword evidence="2" id="KW-1185">Reference proteome</keyword>